<dbReference type="PANTHER" id="PTHR43156:SF2">
    <property type="entry name" value="STAGE II SPORULATION PROTEIN E"/>
    <property type="match status" value="1"/>
</dbReference>
<dbReference type="Gene3D" id="3.60.40.10">
    <property type="entry name" value="PPM-type phosphatase domain"/>
    <property type="match status" value="1"/>
</dbReference>
<evidence type="ECO:0000313" key="3">
    <source>
        <dbReference type="EMBL" id="OAK51293.1"/>
    </source>
</evidence>
<evidence type="ECO:0000313" key="4">
    <source>
        <dbReference type="Proteomes" id="UP000077519"/>
    </source>
</evidence>
<dbReference type="EMBL" id="LVHI01000040">
    <property type="protein sequence ID" value="OAK51293.1"/>
    <property type="molecule type" value="Genomic_DNA"/>
</dbReference>
<name>A0A177Y6Z6_9NOCA</name>
<comment type="caution">
    <text evidence="3">The sequence shown here is derived from an EMBL/GenBank/DDBJ whole genome shotgun (WGS) entry which is preliminary data.</text>
</comment>
<dbReference type="SUPFAM" id="SSF81606">
    <property type="entry name" value="PP2C-like"/>
    <property type="match status" value="1"/>
</dbReference>
<feature type="domain" description="PPM-type phosphatase" evidence="2">
    <location>
        <begin position="158"/>
        <end position="378"/>
    </location>
</feature>
<dbReference type="InterPro" id="IPR052016">
    <property type="entry name" value="Bact_Sigma-Reg"/>
</dbReference>
<organism evidence="3 4">
    <name type="scientific">Rhodococcoides kyotonense</name>
    <dbReference type="NCBI Taxonomy" id="398843"/>
    <lineage>
        <taxon>Bacteria</taxon>
        <taxon>Bacillati</taxon>
        <taxon>Actinomycetota</taxon>
        <taxon>Actinomycetes</taxon>
        <taxon>Mycobacteriales</taxon>
        <taxon>Nocardiaceae</taxon>
        <taxon>Rhodococcoides</taxon>
    </lineage>
</organism>
<keyword evidence="4" id="KW-1185">Reference proteome</keyword>
<evidence type="ECO:0000259" key="2">
    <source>
        <dbReference type="SMART" id="SM00331"/>
    </source>
</evidence>
<sequence>MLRLVRRDRSDVIGSPLTRLFTDDSVETLSILLAVASHSDGTSIGAAADLAAPDSTRGNPVSLVANHRVSASGDAAVVISVHSTGDHVVRENALISDRDTAHAAQIDAEAALGRTRIALDESEDARRVAEAERTQVQVLATTLQRTLLPPVLAAPPGMEVAGFYHPASLDEVGGDFYDVFPLDEATWAFFLGDVSGKGAGAAAVTSLTRYTLRAAAVFDRDPIAVLHNLNSVLHQEFRGDDPRFCTVVYGTITLGDDGVVVHLASGGHPPALRLQADGTAEYVHTRGGQLVGAFASAHFVAATVDLRPGDVLAFYTDGLTEAVVGPGRARYDDDGALQSFATAAAPTSAQSIIGRLAELLDSFGSGLQDDVALLALGLPATSDD</sequence>
<evidence type="ECO:0000256" key="1">
    <source>
        <dbReference type="ARBA" id="ARBA00022801"/>
    </source>
</evidence>
<dbReference type="PANTHER" id="PTHR43156">
    <property type="entry name" value="STAGE II SPORULATION PROTEIN E-RELATED"/>
    <property type="match status" value="1"/>
</dbReference>
<proteinExistence type="predicted"/>
<gene>
    <name evidence="3" type="ORF">A3K89_13300</name>
</gene>
<protein>
    <submittedName>
        <fullName evidence="3">PAS sensor protein</fullName>
    </submittedName>
</protein>
<dbReference type="GO" id="GO:0016791">
    <property type="term" value="F:phosphatase activity"/>
    <property type="evidence" value="ECO:0007669"/>
    <property type="project" value="TreeGrafter"/>
</dbReference>
<reference evidence="3 4" key="1">
    <citation type="submission" date="2016-03" db="EMBL/GenBank/DDBJ databases">
        <title>Genome sequence of Rhodococcus kyotonensis KB10.</title>
        <authorList>
            <person name="Jeong H."/>
            <person name="Hong C.E."/>
            <person name="Jo S.H."/>
            <person name="Park J.M."/>
        </authorList>
    </citation>
    <scope>NUCLEOTIDE SEQUENCE [LARGE SCALE GENOMIC DNA]</scope>
    <source>
        <strain evidence="3 4">KB10</strain>
    </source>
</reference>
<dbReference type="Pfam" id="PF07228">
    <property type="entry name" value="SpoIIE"/>
    <property type="match status" value="1"/>
</dbReference>
<dbReference type="InterPro" id="IPR036457">
    <property type="entry name" value="PPM-type-like_dom_sf"/>
</dbReference>
<dbReference type="SMART" id="SM00331">
    <property type="entry name" value="PP2C_SIG"/>
    <property type="match status" value="1"/>
</dbReference>
<dbReference type="Proteomes" id="UP000077519">
    <property type="component" value="Unassembled WGS sequence"/>
</dbReference>
<dbReference type="AlphaFoldDB" id="A0A177Y6Z6"/>
<dbReference type="InterPro" id="IPR001932">
    <property type="entry name" value="PPM-type_phosphatase-like_dom"/>
</dbReference>
<accession>A0A177Y6Z6</accession>
<keyword evidence="1" id="KW-0378">Hydrolase</keyword>